<sequence length="82" mass="9165">MKIASKRRSAFRAISCIAWTDDDGDGGDDDDEEEKARKQGSRDQRLDSRCFQEHSVPSGLDNDSPEKGCRLSPAFLTSNYSH</sequence>
<reference evidence="2" key="1">
    <citation type="submission" date="2021-06" db="EMBL/GenBank/DDBJ databases">
        <authorList>
            <person name="Hodson N. C."/>
            <person name="Mongue J. A."/>
            <person name="Jaron S. K."/>
        </authorList>
    </citation>
    <scope>NUCLEOTIDE SEQUENCE</scope>
</reference>
<feature type="region of interest" description="Disordered" evidence="1">
    <location>
        <begin position="20"/>
        <end position="82"/>
    </location>
</feature>
<evidence type="ECO:0000313" key="3">
    <source>
        <dbReference type="Proteomes" id="UP000708208"/>
    </source>
</evidence>
<proteinExistence type="predicted"/>
<feature type="compositionally biased region" description="Acidic residues" evidence="1">
    <location>
        <begin position="20"/>
        <end position="33"/>
    </location>
</feature>
<keyword evidence="3" id="KW-1185">Reference proteome</keyword>
<protein>
    <submittedName>
        <fullName evidence="2">Uncharacterized protein</fullName>
    </submittedName>
</protein>
<dbReference type="EMBL" id="CAJVCH010111093">
    <property type="protein sequence ID" value="CAG7724569.1"/>
    <property type="molecule type" value="Genomic_DNA"/>
</dbReference>
<comment type="caution">
    <text evidence="2">The sequence shown here is derived from an EMBL/GenBank/DDBJ whole genome shotgun (WGS) entry which is preliminary data.</text>
</comment>
<evidence type="ECO:0000313" key="2">
    <source>
        <dbReference type="EMBL" id="CAG7724569.1"/>
    </source>
</evidence>
<gene>
    <name evidence="2" type="ORF">AFUS01_LOCUS13581</name>
</gene>
<feature type="compositionally biased region" description="Basic and acidic residues" evidence="1">
    <location>
        <begin position="34"/>
        <end position="52"/>
    </location>
</feature>
<name>A0A8J2KEF2_9HEXA</name>
<dbReference type="AlphaFoldDB" id="A0A8J2KEF2"/>
<dbReference type="Proteomes" id="UP000708208">
    <property type="component" value="Unassembled WGS sequence"/>
</dbReference>
<accession>A0A8J2KEF2</accession>
<organism evidence="2 3">
    <name type="scientific">Allacma fusca</name>
    <dbReference type="NCBI Taxonomy" id="39272"/>
    <lineage>
        <taxon>Eukaryota</taxon>
        <taxon>Metazoa</taxon>
        <taxon>Ecdysozoa</taxon>
        <taxon>Arthropoda</taxon>
        <taxon>Hexapoda</taxon>
        <taxon>Collembola</taxon>
        <taxon>Symphypleona</taxon>
        <taxon>Sminthuridae</taxon>
        <taxon>Allacma</taxon>
    </lineage>
</organism>
<evidence type="ECO:0000256" key="1">
    <source>
        <dbReference type="SAM" id="MobiDB-lite"/>
    </source>
</evidence>